<dbReference type="SUPFAM" id="SSF56731">
    <property type="entry name" value="DNA primase core"/>
    <property type="match status" value="1"/>
</dbReference>
<feature type="region of interest" description="Disordered" evidence="1">
    <location>
        <begin position="563"/>
        <end position="587"/>
    </location>
</feature>
<dbReference type="Proteomes" id="UP000285744">
    <property type="component" value="Unassembled WGS sequence"/>
</dbReference>
<dbReference type="Gene3D" id="3.40.1360.10">
    <property type="match status" value="1"/>
</dbReference>
<reference evidence="2 3" key="1">
    <citation type="journal article" date="2018" name="Int. J. Syst. Evol. Microbiol.">
        <title>Micromonospora globbae sp. nov., an endophytic actinomycete isolated from roots of Globba winitii C. H. Wright.</title>
        <authorList>
            <person name="Kuncharoen N."/>
            <person name="Pittayakhajonwut P."/>
            <person name="Tanasupawat S."/>
        </authorList>
    </citation>
    <scope>NUCLEOTIDE SEQUENCE [LARGE SCALE GENOMIC DNA]</scope>
    <source>
        <strain evidence="2 3">WPS1-2</strain>
    </source>
</reference>
<protein>
    <recommendedName>
        <fullName evidence="4">Toprim domain-containing protein</fullName>
    </recommendedName>
</protein>
<evidence type="ECO:0000313" key="2">
    <source>
        <dbReference type="EMBL" id="RKF24130.1"/>
    </source>
</evidence>
<dbReference type="InterPro" id="IPR034154">
    <property type="entry name" value="TOPRIM_DnaG/twinkle"/>
</dbReference>
<accession>A0A420ETZ1</accession>
<dbReference type="SUPFAM" id="SSF57783">
    <property type="entry name" value="Zinc beta-ribbon"/>
    <property type="match status" value="1"/>
</dbReference>
<gene>
    <name evidence="2" type="ORF">D7I43_28005</name>
</gene>
<dbReference type="SUPFAM" id="SSF52540">
    <property type="entry name" value="P-loop containing nucleoside triphosphate hydrolases"/>
    <property type="match status" value="1"/>
</dbReference>
<dbReference type="InterPro" id="IPR027417">
    <property type="entry name" value="P-loop_NTPase"/>
</dbReference>
<name>A0A420ETZ1_9ACTN</name>
<feature type="compositionally biased region" description="Basic residues" evidence="1">
    <location>
        <begin position="1"/>
        <end position="18"/>
    </location>
</feature>
<comment type="caution">
    <text evidence="2">The sequence shown here is derived from an EMBL/GenBank/DDBJ whole genome shotgun (WGS) entry which is preliminary data.</text>
</comment>
<dbReference type="Pfam" id="PF13481">
    <property type="entry name" value="AAA_25"/>
    <property type="match status" value="1"/>
</dbReference>
<dbReference type="Gene3D" id="3.40.50.300">
    <property type="entry name" value="P-loop containing nucleotide triphosphate hydrolases"/>
    <property type="match status" value="1"/>
</dbReference>
<evidence type="ECO:0008006" key="4">
    <source>
        <dbReference type="Google" id="ProtNLM"/>
    </source>
</evidence>
<dbReference type="CDD" id="cd01029">
    <property type="entry name" value="TOPRIM_primases"/>
    <property type="match status" value="1"/>
</dbReference>
<dbReference type="AlphaFoldDB" id="A0A420ETZ1"/>
<organism evidence="2 3">
    <name type="scientific">Micromonospora globbae</name>
    <dbReference type="NCBI Taxonomy" id="1894969"/>
    <lineage>
        <taxon>Bacteria</taxon>
        <taxon>Bacillati</taxon>
        <taxon>Actinomycetota</taxon>
        <taxon>Actinomycetes</taxon>
        <taxon>Micromonosporales</taxon>
        <taxon>Micromonosporaceae</taxon>
        <taxon>Micromonospora</taxon>
    </lineage>
</organism>
<feature type="region of interest" description="Disordered" evidence="1">
    <location>
        <begin position="1"/>
        <end position="52"/>
    </location>
</feature>
<proteinExistence type="predicted"/>
<evidence type="ECO:0000256" key="1">
    <source>
        <dbReference type="SAM" id="MobiDB-lite"/>
    </source>
</evidence>
<evidence type="ECO:0000313" key="3">
    <source>
        <dbReference type="Proteomes" id="UP000285744"/>
    </source>
</evidence>
<dbReference type="EMBL" id="RAQQ01000027">
    <property type="protein sequence ID" value="RKF24130.1"/>
    <property type="molecule type" value="Genomic_DNA"/>
</dbReference>
<sequence length="587" mass="65502">MAQRHQARCRPGPHHHRREVVPGRPAPQARLHRPPGDLAEPGTLRRPARRHPAGHRWLRRRVVGQLVGDVLREIVLPRLDLVKPSGGGFMARCPAHDDGKASLSISTGRDHPVLLHCHAGCDPEDILAKMGLTWADLSTPRERRDDGEWTPAGPATAVYDYRDENGTLLFQVLRTATKDFRQRVPDPTAKSGWTWRLGDTRRVLYRLPEVIEAVRKGLEVYICEGEKDVHTLVAHGLVATCNPGGAGKWRPEYTEVLREAVVTIVADRDEPGQVHARQVRDSLVDVASYVRIVEAASGKDATDHVNAGHSLADLVEVWSTETPTKPDLAPDLWEFIATEDEPYDWIVPGLLERGDRLMLTGFEGLGKSMLVRQMATMIAAGIHPFTWKPIQPHKVLLIDCENSERQSRRKFRPLAAASIKHGHRVPDGGLRLIHRPSGIDLTRDEDAAWLLERVTAHQPDVLFIGPFYRLHATNLNDELACRKVVAVLDKARTSVDCALVIETHAGHAETGLNKRSVRPRGSSLLLGWPEFGFGLAPAEDPKPGRPCMDVAVKPWRGARDQRDWPARLTWGDPDGWPWQVAPEPNEM</sequence>